<evidence type="ECO:0000313" key="6">
    <source>
        <dbReference type="EMBL" id="RMI19853.1"/>
    </source>
</evidence>
<comment type="caution">
    <text evidence="5">The sequence shown here is derived from an EMBL/GenBank/DDBJ whole genome shotgun (WGS) entry which is preliminary data.</text>
</comment>
<keyword evidence="1" id="KW-0813">Transport</keyword>
<dbReference type="CDD" id="cd03219">
    <property type="entry name" value="ABC_Mj1267_LivG_branched"/>
    <property type="match status" value="1"/>
</dbReference>
<dbReference type="SUPFAM" id="SSF52540">
    <property type="entry name" value="P-loop containing nucleoside triphosphate hydrolases"/>
    <property type="match status" value="1"/>
</dbReference>
<dbReference type="GO" id="GO:1903805">
    <property type="term" value="P:L-valine import across plasma membrane"/>
    <property type="evidence" value="ECO:0007669"/>
    <property type="project" value="TreeGrafter"/>
</dbReference>
<dbReference type="InterPro" id="IPR032823">
    <property type="entry name" value="BCA_ABC_TP_C"/>
</dbReference>
<dbReference type="GO" id="GO:0042941">
    <property type="term" value="P:D-alanine transmembrane transport"/>
    <property type="evidence" value="ECO:0007669"/>
    <property type="project" value="TreeGrafter"/>
</dbReference>
<dbReference type="GO" id="GO:0005524">
    <property type="term" value="F:ATP binding"/>
    <property type="evidence" value="ECO:0007669"/>
    <property type="project" value="UniProtKB-KW"/>
</dbReference>
<dbReference type="GO" id="GO:0015188">
    <property type="term" value="F:L-isoleucine transmembrane transporter activity"/>
    <property type="evidence" value="ECO:0007669"/>
    <property type="project" value="TreeGrafter"/>
</dbReference>
<dbReference type="AlphaFoldDB" id="A0A3A9JMC9"/>
<dbReference type="GO" id="GO:0016887">
    <property type="term" value="F:ATP hydrolysis activity"/>
    <property type="evidence" value="ECO:0007669"/>
    <property type="project" value="InterPro"/>
</dbReference>
<dbReference type="InterPro" id="IPR027417">
    <property type="entry name" value="P-loop_NTPase"/>
</dbReference>
<evidence type="ECO:0000256" key="1">
    <source>
        <dbReference type="ARBA" id="ARBA00022448"/>
    </source>
</evidence>
<dbReference type="GO" id="GO:1903806">
    <property type="term" value="P:L-isoleucine import across plasma membrane"/>
    <property type="evidence" value="ECO:0007669"/>
    <property type="project" value="TreeGrafter"/>
</dbReference>
<dbReference type="PANTHER" id="PTHR45772">
    <property type="entry name" value="CONSERVED COMPONENT OF ABC TRANSPORTER FOR NATURAL AMINO ACIDS-RELATED"/>
    <property type="match status" value="1"/>
</dbReference>
<protein>
    <submittedName>
        <fullName evidence="5">ABC transporter ATP-binding protein</fullName>
    </submittedName>
    <submittedName>
        <fullName evidence="6">ATP-binding cassette domain-containing protein</fullName>
    </submittedName>
</protein>
<dbReference type="EMBL" id="RAQU01000007">
    <property type="protein sequence ID" value="RKK05923.1"/>
    <property type="molecule type" value="Genomic_DNA"/>
</dbReference>
<dbReference type="EMBL" id="RFLX01000015">
    <property type="protein sequence ID" value="RMI19853.1"/>
    <property type="molecule type" value="Genomic_DNA"/>
</dbReference>
<dbReference type="Proteomes" id="UP000278036">
    <property type="component" value="Unassembled WGS sequence"/>
</dbReference>
<dbReference type="InterPro" id="IPR003439">
    <property type="entry name" value="ABC_transporter-like_ATP-bd"/>
</dbReference>
<dbReference type="InParanoid" id="A0A3A9JMC9"/>
<reference evidence="5 8" key="1">
    <citation type="submission" date="2018-09" db="EMBL/GenBank/DDBJ databases">
        <title>Roseomonas sp. nov., isolated from feces of Tibetan antelopes in the Qinghai-Tibet plateau, China.</title>
        <authorList>
            <person name="Tian Z."/>
        </authorList>
    </citation>
    <scope>NUCLEOTIDE SEQUENCE [LARGE SCALE GENOMIC DNA]</scope>
    <source>
        <strain evidence="6 7">Z23</strain>
        <strain evidence="5 8">Z24</strain>
    </source>
</reference>
<evidence type="ECO:0000313" key="5">
    <source>
        <dbReference type="EMBL" id="RKK05923.1"/>
    </source>
</evidence>
<keyword evidence="3 5" id="KW-0067">ATP-binding</keyword>
<sequence length="250" mass="26404">MSLLEVTGATKRFGGLVAVNAVDLRVEAGGIVGLIGPNGAGKTTLFNLIAGAFAPDAGDVVFDGRSIAGLHAATICERGLARTFQIPQPFGSMTVLETITTAALLHGRHIGRAEQAARLAAERVGLQGREDVLTGSLTNAQKKRLEVGRALGTMPRLLLLDEVMAGLNAAEVSRMLDVIRRLRGEGVTVLLVEHNMEAVMAVTDRLVVLDSGRKIADGPPLEVVEDPQVIRAYLGEDDAAELEDSDAERP</sequence>
<dbReference type="Proteomes" id="UP000274097">
    <property type="component" value="Unassembled WGS sequence"/>
</dbReference>
<evidence type="ECO:0000256" key="2">
    <source>
        <dbReference type="ARBA" id="ARBA00022741"/>
    </source>
</evidence>
<evidence type="ECO:0000313" key="8">
    <source>
        <dbReference type="Proteomes" id="UP000278036"/>
    </source>
</evidence>
<dbReference type="GO" id="GO:0005304">
    <property type="term" value="F:L-valine transmembrane transporter activity"/>
    <property type="evidence" value="ECO:0007669"/>
    <property type="project" value="TreeGrafter"/>
</dbReference>
<dbReference type="Pfam" id="PF00005">
    <property type="entry name" value="ABC_tran"/>
    <property type="match status" value="1"/>
</dbReference>
<dbReference type="RefSeq" id="WP_120636549.1">
    <property type="nucleotide sequence ID" value="NZ_RAQU01000007.1"/>
</dbReference>
<dbReference type="PROSITE" id="PS50893">
    <property type="entry name" value="ABC_TRANSPORTER_2"/>
    <property type="match status" value="1"/>
</dbReference>
<dbReference type="GO" id="GO:0015808">
    <property type="term" value="P:L-alanine transport"/>
    <property type="evidence" value="ECO:0007669"/>
    <property type="project" value="TreeGrafter"/>
</dbReference>
<dbReference type="PANTHER" id="PTHR45772:SF7">
    <property type="entry name" value="AMINO ACID ABC TRANSPORTER ATP-BINDING PROTEIN"/>
    <property type="match status" value="1"/>
</dbReference>
<keyword evidence="2" id="KW-0547">Nucleotide-binding</keyword>
<dbReference type="Gene3D" id="3.40.50.300">
    <property type="entry name" value="P-loop containing nucleotide triphosphate hydrolases"/>
    <property type="match status" value="1"/>
</dbReference>
<accession>A0A3A9JMC9</accession>
<organism evidence="5 8">
    <name type="scientific">Teichococcus wenyumeiae</name>
    <dbReference type="NCBI Taxonomy" id="2478470"/>
    <lineage>
        <taxon>Bacteria</taxon>
        <taxon>Pseudomonadati</taxon>
        <taxon>Pseudomonadota</taxon>
        <taxon>Alphaproteobacteria</taxon>
        <taxon>Acetobacterales</taxon>
        <taxon>Roseomonadaceae</taxon>
        <taxon>Roseomonas</taxon>
    </lineage>
</organism>
<feature type="domain" description="ABC transporter" evidence="4">
    <location>
        <begin position="4"/>
        <end position="236"/>
    </location>
</feature>
<evidence type="ECO:0000256" key="3">
    <source>
        <dbReference type="ARBA" id="ARBA00022840"/>
    </source>
</evidence>
<dbReference type="Pfam" id="PF12399">
    <property type="entry name" value="BCA_ABC_TP_C"/>
    <property type="match status" value="1"/>
</dbReference>
<name>A0A3A9JMC9_9PROT</name>
<proteinExistence type="predicted"/>
<evidence type="ECO:0000259" key="4">
    <source>
        <dbReference type="PROSITE" id="PS50893"/>
    </source>
</evidence>
<dbReference type="OrthoDB" id="9779872at2"/>
<dbReference type="InterPro" id="IPR051120">
    <property type="entry name" value="ABC_AA/LPS_Transport"/>
</dbReference>
<keyword evidence="7" id="KW-1185">Reference proteome</keyword>
<dbReference type="GO" id="GO:0005886">
    <property type="term" value="C:plasma membrane"/>
    <property type="evidence" value="ECO:0007669"/>
    <property type="project" value="TreeGrafter"/>
</dbReference>
<evidence type="ECO:0000313" key="7">
    <source>
        <dbReference type="Proteomes" id="UP000274097"/>
    </source>
</evidence>
<dbReference type="GO" id="GO:0015192">
    <property type="term" value="F:L-phenylalanine transmembrane transporter activity"/>
    <property type="evidence" value="ECO:0007669"/>
    <property type="project" value="TreeGrafter"/>
</dbReference>
<gene>
    <name evidence="5" type="ORF">D6Z83_01430</name>
    <name evidence="6" type="ORF">EBE87_18460</name>
</gene>
<dbReference type="SMART" id="SM00382">
    <property type="entry name" value="AAA"/>
    <property type="match status" value="1"/>
</dbReference>
<dbReference type="InterPro" id="IPR003593">
    <property type="entry name" value="AAA+_ATPase"/>
</dbReference>